<dbReference type="InterPro" id="IPR009563">
    <property type="entry name" value="SSSCA1"/>
</dbReference>
<dbReference type="PANTHER" id="PTHR16537:SF1">
    <property type="entry name" value="PROTEIN ZNRD2"/>
    <property type="match status" value="1"/>
</dbReference>
<reference evidence="3" key="1">
    <citation type="submission" date="2024-06" db="EMBL/GenBank/DDBJ databases">
        <title>Multi-omics analyses provide insights into the biosynthesis of the anticancer antibiotic pleurotin in Hohenbuehelia grisea.</title>
        <authorList>
            <person name="Weaver J.A."/>
            <person name="Alberti F."/>
        </authorList>
    </citation>
    <scope>NUCLEOTIDE SEQUENCE [LARGE SCALE GENOMIC DNA]</scope>
    <source>
        <strain evidence="3">T-177</strain>
    </source>
</reference>
<feature type="region of interest" description="Disordered" evidence="1">
    <location>
        <begin position="194"/>
        <end position="214"/>
    </location>
</feature>
<accession>A0ABR3J2C8</accession>
<evidence type="ECO:0000313" key="2">
    <source>
        <dbReference type="EMBL" id="KAL0949739.1"/>
    </source>
</evidence>
<dbReference type="Pfam" id="PF06677">
    <property type="entry name" value="Auto_anti-p27"/>
    <property type="match status" value="2"/>
</dbReference>
<gene>
    <name evidence="2" type="ORF">HGRIS_009780</name>
</gene>
<dbReference type="EMBL" id="JASNQZ010000012">
    <property type="protein sequence ID" value="KAL0949739.1"/>
    <property type="molecule type" value="Genomic_DNA"/>
</dbReference>
<feature type="compositionally biased region" description="Polar residues" evidence="1">
    <location>
        <begin position="78"/>
        <end position="97"/>
    </location>
</feature>
<keyword evidence="3" id="KW-1185">Reference proteome</keyword>
<dbReference type="PANTHER" id="PTHR16537">
    <property type="entry name" value="SJOEGREN SYNDROME/SCLERODERMA AUTOANTIGEN 1"/>
    <property type="match status" value="1"/>
</dbReference>
<evidence type="ECO:0000313" key="3">
    <source>
        <dbReference type="Proteomes" id="UP001556367"/>
    </source>
</evidence>
<evidence type="ECO:0000256" key="1">
    <source>
        <dbReference type="SAM" id="MobiDB-lite"/>
    </source>
</evidence>
<dbReference type="Proteomes" id="UP001556367">
    <property type="component" value="Unassembled WGS sequence"/>
</dbReference>
<comment type="caution">
    <text evidence="2">The sequence shown here is derived from an EMBL/GenBank/DDBJ whole genome shotgun (WGS) entry which is preliminary data.</text>
</comment>
<feature type="region of interest" description="Disordered" evidence="1">
    <location>
        <begin position="53"/>
        <end position="117"/>
    </location>
</feature>
<proteinExistence type="predicted"/>
<sequence length="309" mass="32345">MTDVSAKLGEYMLKGWVLTDSVCPTPRCNVPLMRSPKGQSPVVHFCANCDSDPRSSSKPAPIQTSSTPATTSVSSQSHASRPSTPPTEISSSLSSPTFMPPPESEASIRRRQQSDRASTEIGKLLLKGWAMLAEECPNPECFGVPLVRPPNQVKGTKDQKMECVVCRGIYVAQQDSRGFETLVSIEGTIAKPPTSAAVGSNAAASTQEQSSPHGLATTQAQIQTPVPVVNPANTITTVPSLVQSPSGSGVDASVQALDLTLLALSQKLTDAIHGGGPLDLAAVGLIADTMAKVGQSLSVLKQVQQYGRT</sequence>
<protein>
    <submittedName>
        <fullName evidence="2">Uncharacterized protein</fullName>
    </submittedName>
</protein>
<name>A0ABR3J2C8_9AGAR</name>
<dbReference type="InterPro" id="IPR051888">
    <property type="entry name" value="UPF0148_domain"/>
</dbReference>
<organism evidence="2 3">
    <name type="scientific">Hohenbuehelia grisea</name>
    <dbReference type="NCBI Taxonomy" id="104357"/>
    <lineage>
        <taxon>Eukaryota</taxon>
        <taxon>Fungi</taxon>
        <taxon>Dikarya</taxon>
        <taxon>Basidiomycota</taxon>
        <taxon>Agaricomycotina</taxon>
        <taxon>Agaricomycetes</taxon>
        <taxon>Agaricomycetidae</taxon>
        <taxon>Agaricales</taxon>
        <taxon>Pleurotineae</taxon>
        <taxon>Pleurotaceae</taxon>
        <taxon>Hohenbuehelia</taxon>
    </lineage>
</organism>
<feature type="compositionally biased region" description="Polar residues" evidence="1">
    <location>
        <begin position="202"/>
        <end position="214"/>
    </location>
</feature>
<feature type="compositionally biased region" description="Low complexity" evidence="1">
    <location>
        <begin position="64"/>
        <end position="77"/>
    </location>
</feature>
<feature type="compositionally biased region" description="Basic and acidic residues" evidence="1">
    <location>
        <begin position="106"/>
        <end position="117"/>
    </location>
</feature>